<keyword evidence="8" id="KW-1185">Reference proteome</keyword>
<dbReference type="SMART" id="SM00862">
    <property type="entry name" value="Trans_reg_C"/>
    <property type="match status" value="1"/>
</dbReference>
<dbReference type="GO" id="GO:0006355">
    <property type="term" value="P:regulation of DNA-templated transcription"/>
    <property type="evidence" value="ECO:0007669"/>
    <property type="project" value="InterPro"/>
</dbReference>
<dbReference type="PANTHER" id="PTHR35807:SF1">
    <property type="entry name" value="TRANSCRIPTIONAL REGULATOR REDD"/>
    <property type="match status" value="1"/>
</dbReference>
<dbReference type="Pfam" id="PF13191">
    <property type="entry name" value="AAA_16"/>
    <property type="match status" value="1"/>
</dbReference>
<dbReference type="InterPro" id="IPR027417">
    <property type="entry name" value="P-loop_NTPase"/>
</dbReference>
<dbReference type="EMBL" id="OBDY01000013">
    <property type="protein sequence ID" value="SNY52849.1"/>
    <property type="molecule type" value="Genomic_DNA"/>
</dbReference>
<dbReference type="Gene3D" id="1.25.40.10">
    <property type="entry name" value="Tetratricopeptide repeat domain"/>
    <property type="match status" value="2"/>
</dbReference>
<dbReference type="Pfam" id="PF00486">
    <property type="entry name" value="Trans_reg_C"/>
    <property type="match status" value="1"/>
</dbReference>
<dbReference type="OrthoDB" id="134712at2"/>
<keyword evidence="3 5" id="KW-0238">DNA-binding</keyword>
<gene>
    <name evidence="7" type="ORF">SAMN05421748_113112</name>
</gene>
<keyword evidence="4" id="KW-0804">Transcription</keyword>
<proteinExistence type="inferred from homology"/>
<dbReference type="PROSITE" id="PS51755">
    <property type="entry name" value="OMPR_PHOB"/>
    <property type="match status" value="1"/>
</dbReference>
<reference evidence="7 8" key="1">
    <citation type="submission" date="2017-09" db="EMBL/GenBank/DDBJ databases">
        <authorList>
            <person name="Ehlers B."/>
            <person name="Leendertz F.H."/>
        </authorList>
    </citation>
    <scope>NUCLEOTIDE SEQUENCE [LARGE SCALE GENOMIC DNA]</scope>
    <source>
        <strain evidence="7 8">CGMCC 4.6857</strain>
    </source>
</reference>
<comment type="similarity">
    <text evidence="1">Belongs to the AfsR/DnrI/RedD regulatory family.</text>
</comment>
<dbReference type="SUPFAM" id="SSF48452">
    <property type="entry name" value="TPR-like"/>
    <property type="match status" value="1"/>
</dbReference>
<dbReference type="GO" id="GO:0000160">
    <property type="term" value="P:phosphorelay signal transduction system"/>
    <property type="evidence" value="ECO:0007669"/>
    <property type="project" value="InterPro"/>
</dbReference>
<accession>A0A285IXT2</accession>
<evidence type="ECO:0000256" key="4">
    <source>
        <dbReference type="ARBA" id="ARBA00023163"/>
    </source>
</evidence>
<dbReference type="SUPFAM" id="SSF46894">
    <property type="entry name" value="C-terminal effector domain of the bipartite response regulators"/>
    <property type="match status" value="1"/>
</dbReference>
<evidence type="ECO:0000256" key="2">
    <source>
        <dbReference type="ARBA" id="ARBA00023015"/>
    </source>
</evidence>
<evidence type="ECO:0000256" key="1">
    <source>
        <dbReference type="ARBA" id="ARBA00005820"/>
    </source>
</evidence>
<dbReference type="Gene3D" id="3.40.50.300">
    <property type="entry name" value="P-loop containing nucleotide triphosphate hydrolases"/>
    <property type="match status" value="1"/>
</dbReference>
<organism evidence="7 8">
    <name type="scientific">Paractinoplanes atraurantiacus</name>
    <dbReference type="NCBI Taxonomy" id="1036182"/>
    <lineage>
        <taxon>Bacteria</taxon>
        <taxon>Bacillati</taxon>
        <taxon>Actinomycetota</taxon>
        <taxon>Actinomycetes</taxon>
        <taxon>Micromonosporales</taxon>
        <taxon>Micromonosporaceae</taxon>
        <taxon>Paractinoplanes</taxon>
    </lineage>
</organism>
<dbReference type="GO" id="GO:0003677">
    <property type="term" value="F:DNA binding"/>
    <property type="evidence" value="ECO:0007669"/>
    <property type="project" value="UniProtKB-UniRule"/>
</dbReference>
<name>A0A285IXT2_9ACTN</name>
<protein>
    <submittedName>
        <fullName evidence="7">Transcriptional regulatory protein, C terminal</fullName>
    </submittedName>
</protein>
<dbReference type="Proteomes" id="UP000219612">
    <property type="component" value="Unassembled WGS sequence"/>
</dbReference>
<dbReference type="PANTHER" id="PTHR35807">
    <property type="entry name" value="TRANSCRIPTIONAL REGULATOR REDD-RELATED"/>
    <property type="match status" value="1"/>
</dbReference>
<sequence length="1024" mass="110012">MLRAEGSLYRDRMRFRLLGPLEVRSDDGTPIEVGGAKPRALLTLLLSEAGRVVSMDRVVVTLWGDTPPPGSVNTVQAYVSQLRRLLGKDLIATRSPGYLAQVGHAELDLVRLPQLLEAAAHDGDARLLTEAVDLWRGEPLADLPGDTVVAAERARLTELHLLARQRRAAAWSRNGRGGEAVAELERLVAEHPLREGLWAALIEALYAAGRQGDALDAYQRCARTLADELGIDPGPELKALEKAVLRQELPAPRGHTRAADERPLVGRAHELARLREVLGGVTRGSGAVIVLEGEAGIGKTRLAEAAASLAGAQGWRSVWSRCADDAGVPPLWPWLQVLERLGGGPLHAGDDADPDQSTFALFHELRRRLAAAATATPLLVVLDDVQAADTTSLGLLALLSRHLDGVRLLVVLTVRTLGEELPPPVVECLAALAREPRAQRLQLAGLTAADIRELGAGELAEAVHERTDGNPFFAGELLELIAAEGRADVLPPSVRDVLSRRLDRLPAATVELLRLAAVIGRDADLALLEAASGADAAHVITQLEPAVTSRVLKASPAEWRWRFSHALVRETLLAGLSRIEAARLHARVAAALRDSGAEVDRLAHHYFQAVPVTGAGPALEYAKQAAGAARDQHAHAEAAGHTRRALSLSGADAALRHELLVALGDDLLRAGLLTEAQDVVAEALTVARRLGDRERLAAAASVWGGVTLWNWRDYGVVDEAMVALLEDLLDGACPRDRARLLGTLGVELAYSASAGAGHAQQAVELARTLDDPVLLGRTLNNYLIATWGSPDRPARWLAAVDEALASSVPVRTRFFMLLHRGPLRLHLGDADGFAADLAAATRLGARLTGPDVRPHLLYQETGRRMLSGDWETAQELSAQAYDQYRQTSMWGAQFCRALHDFTFRRHEGRLGDVVGSLVDIAEDLGMPLMHALAVVAAAEAGDVSEARRLRRRWPDVVPLDWTTDSLLAVRGWSALALDEDPAAAHASLLPYEGRQIVVGTAGACWGSYDPLLEELAARIPQGRS</sequence>
<keyword evidence="2" id="KW-0805">Transcription regulation</keyword>
<evidence type="ECO:0000256" key="5">
    <source>
        <dbReference type="PROSITE-ProRule" id="PRU01091"/>
    </source>
</evidence>
<dbReference type="SUPFAM" id="SSF52540">
    <property type="entry name" value="P-loop containing nucleoside triphosphate hydrolases"/>
    <property type="match status" value="1"/>
</dbReference>
<dbReference type="InterPro" id="IPR016032">
    <property type="entry name" value="Sig_transdc_resp-reg_C-effctor"/>
</dbReference>
<evidence type="ECO:0000256" key="3">
    <source>
        <dbReference type="ARBA" id="ARBA00023125"/>
    </source>
</evidence>
<dbReference type="InterPro" id="IPR036388">
    <property type="entry name" value="WH-like_DNA-bd_sf"/>
</dbReference>
<dbReference type="AlphaFoldDB" id="A0A285IXT2"/>
<dbReference type="InterPro" id="IPR041664">
    <property type="entry name" value="AAA_16"/>
</dbReference>
<evidence type="ECO:0000259" key="6">
    <source>
        <dbReference type="PROSITE" id="PS51755"/>
    </source>
</evidence>
<dbReference type="SMART" id="SM01043">
    <property type="entry name" value="BTAD"/>
    <property type="match status" value="1"/>
</dbReference>
<dbReference type="Gene3D" id="1.10.10.10">
    <property type="entry name" value="Winged helix-like DNA-binding domain superfamily/Winged helix DNA-binding domain"/>
    <property type="match status" value="1"/>
</dbReference>
<evidence type="ECO:0000313" key="7">
    <source>
        <dbReference type="EMBL" id="SNY52849.1"/>
    </source>
</evidence>
<feature type="domain" description="OmpR/PhoB-type" evidence="6">
    <location>
        <begin position="5"/>
        <end position="102"/>
    </location>
</feature>
<dbReference type="InterPro" id="IPR005158">
    <property type="entry name" value="BTAD"/>
</dbReference>
<dbReference type="InterPro" id="IPR051677">
    <property type="entry name" value="AfsR-DnrI-RedD_regulator"/>
</dbReference>
<evidence type="ECO:0000313" key="8">
    <source>
        <dbReference type="Proteomes" id="UP000219612"/>
    </source>
</evidence>
<feature type="DNA-binding region" description="OmpR/PhoB-type" evidence="5">
    <location>
        <begin position="5"/>
        <end position="102"/>
    </location>
</feature>
<dbReference type="Pfam" id="PF03704">
    <property type="entry name" value="BTAD"/>
    <property type="match status" value="1"/>
</dbReference>
<dbReference type="InterPro" id="IPR001867">
    <property type="entry name" value="OmpR/PhoB-type_DNA-bd"/>
</dbReference>
<dbReference type="CDD" id="cd15831">
    <property type="entry name" value="BTAD"/>
    <property type="match status" value="1"/>
</dbReference>
<dbReference type="InterPro" id="IPR011990">
    <property type="entry name" value="TPR-like_helical_dom_sf"/>
</dbReference>